<evidence type="ECO:0000313" key="4">
    <source>
        <dbReference type="WBParaSite" id="Hba_10830"/>
    </source>
</evidence>
<feature type="region of interest" description="Disordered" evidence="1">
    <location>
        <begin position="1"/>
        <end position="21"/>
    </location>
</feature>
<name>A0A1I7X064_HETBA</name>
<organism evidence="3 4">
    <name type="scientific">Heterorhabditis bacteriophora</name>
    <name type="common">Entomopathogenic nematode worm</name>
    <dbReference type="NCBI Taxonomy" id="37862"/>
    <lineage>
        <taxon>Eukaryota</taxon>
        <taxon>Metazoa</taxon>
        <taxon>Ecdysozoa</taxon>
        <taxon>Nematoda</taxon>
        <taxon>Chromadorea</taxon>
        <taxon>Rhabditida</taxon>
        <taxon>Rhabditina</taxon>
        <taxon>Rhabditomorpha</taxon>
        <taxon>Strongyloidea</taxon>
        <taxon>Heterorhabditidae</taxon>
        <taxon>Heterorhabditis</taxon>
    </lineage>
</organism>
<evidence type="ECO:0000256" key="2">
    <source>
        <dbReference type="SAM" id="Phobius"/>
    </source>
</evidence>
<reference evidence="4" key="1">
    <citation type="submission" date="2016-11" db="UniProtKB">
        <authorList>
            <consortium name="WormBaseParasite"/>
        </authorList>
    </citation>
    <scope>IDENTIFICATION</scope>
</reference>
<keyword evidence="2" id="KW-0472">Membrane</keyword>
<feature type="compositionally biased region" description="Polar residues" evidence="1">
    <location>
        <begin position="1"/>
        <end position="12"/>
    </location>
</feature>
<feature type="transmembrane region" description="Helical" evidence="2">
    <location>
        <begin position="107"/>
        <end position="133"/>
    </location>
</feature>
<proteinExistence type="predicted"/>
<keyword evidence="2" id="KW-1133">Transmembrane helix</keyword>
<evidence type="ECO:0000256" key="1">
    <source>
        <dbReference type="SAM" id="MobiDB-lite"/>
    </source>
</evidence>
<evidence type="ECO:0000313" key="3">
    <source>
        <dbReference type="Proteomes" id="UP000095283"/>
    </source>
</evidence>
<keyword evidence="3" id="KW-1185">Reference proteome</keyword>
<protein>
    <submittedName>
        <fullName evidence="4">Uncharacterized protein</fullName>
    </submittedName>
</protein>
<sequence length="139" mass="16159">MSREASTLSQSGSEKRDKSSESVLSRVKKMEEVDLTVKKLFLQHIYIYMIRLRDINGQATVERAAATREAEVLRMENIELIRAAELRKQNSESMNIRNSIIVFPSKIFLYCLKFFVLLLCINTFTACTVRYGLYFSQQF</sequence>
<accession>A0A1I7X064</accession>
<dbReference type="AlphaFoldDB" id="A0A1I7X064"/>
<keyword evidence="2" id="KW-0812">Transmembrane</keyword>
<dbReference type="Proteomes" id="UP000095283">
    <property type="component" value="Unplaced"/>
</dbReference>
<dbReference type="WBParaSite" id="Hba_10830">
    <property type="protein sequence ID" value="Hba_10830"/>
    <property type="gene ID" value="Hba_10830"/>
</dbReference>